<evidence type="ECO:0000313" key="2">
    <source>
        <dbReference type="Proteomes" id="UP000308196"/>
    </source>
</evidence>
<reference evidence="1 2" key="1">
    <citation type="submission" date="2019-05" db="EMBL/GenBank/DDBJ databases">
        <authorList>
            <consortium name="Pathogen Informatics"/>
        </authorList>
    </citation>
    <scope>NUCLEOTIDE SEQUENCE [LARGE SCALE GENOMIC DNA]</scope>
    <source>
        <strain evidence="1 2">NCTC11429</strain>
    </source>
</reference>
<evidence type="ECO:0000313" key="1">
    <source>
        <dbReference type="EMBL" id="VTR54886.1"/>
    </source>
</evidence>
<dbReference type="AlphaFoldDB" id="A0A4U9W7U9"/>
<protein>
    <submittedName>
        <fullName evidence="1">Uncharacterized protein</fullName>
    </submittedName>
</protein>
<accession>A0A4U9W7U9</accession>
<organism evidence="1 2">
    <name type="scientific">Sphingobacterium thalpophilum</name>
    <dbReference type="NCBI Taxonomy" id="259"/>
    <lineage>
        <taxon>Bacteria</taxon>
        <taxon>Pseudomonadati</taxon>
        <taxon>Bacteroidota</taxon>
        <taxon>Sphingobacteriia</taxon>
        <taxon>Sphingobacteriales</taxon>
        <taxon>Sphingobacteriaceae</taxon>
        <taxon>Sphingobacterium</taxon>
    </lineage>
</organism>
<name>A0A4U9W7U9_9SPHI</name>
<gene>
    <name evidence="1" type="ORF">NCTC11429_05184</name>
</gene>
<dbReference type="KEGG" id="stha:NCTC11429_05184"/>
<dbReference type="Proteomes" id="UP000308196">
    <property type="component" value="Chromosome"/>
</dbReference>
<dbReference type="EMBL" id="LR590484">
    <property type="protein sequence ID" value="VTR54886.1"/>
    <property type="molecule type" value="Genomic_DNA"/>
</dbReference>
<sequence length="29" mass="3368">MDIVYLPYDAVFVEKHKSMREVPDMLVAA</sequence>
<proteinExistence type="predicted"/>